<evidence type="ECO:0000313" key="2">
    <source>
        <dbReference type="Proteomes" id="UP000178700"/>
    </source>
</evidence>
<protein>
    <submittedName>
        <fullName evidence="1">Uncharacterized protein</fullName>
    </submittedName>
</protein>
<name>A0A1F6V4F8_9BACT</name>
<proteinExistence type="predicted"/>
<organism evidence="1 2">
    <name type="scientific">Candidatus Nomurabacteria bacterium RIFCSPHIGHO2_01_FULL_39_10</name>
    <dbReference type="NCBI Taxonomy" id="1801733"/>
    <lineage>
        <taxon>Bacteria</taxon>
        <taxon>Candidatus Nomuraibacteriota</taxon>
    </lineage>
</organism>
<dbReference type="Proteomes" id="UP000178700">
    <property type="component" value="Unassembled WGS sequence"/>
</dbReference>
<comment type="caution">
    <text evidence="1">The sequence shown here is derived from an EMBL/GenBank/DDBJ whole genome shotgun (WGS) entry which is preliminary data.</text>
</comment>
<evidence type="ECO:0000313" key="1">
    <source>
        <dbReference type="EMBL" id="OGI64557.1"/>
    </source>
</evidence>
<accession>A0A1F6V4F8</accession>
<reference evidence="1 2" key="1">
    <citation type="journal article" date="2016" name="Nat. Commun.">
        <title>Thousands of microbial genomes shed light on interconnected biogeochemical processes in an aquifer system.</title>
        <authorList>
            <person name="Anantharaman K."/>
            <person name="Brown C.T."/>
            <person name="Hug L.A."/>
            <person name="Sharon I."/>
            <person name="Castelle C.J."/>
            <person name="Probst A.J."/>
            <person name="Thomas B.C."/>
            <person name="Singh A."/>
            <person name="Wilkins M.J."/>
            <person name="Karaoz U."/>
            <person name="Brodie E.L."/>
            <person name="Williams K.H."/>
            <person name="Hubbard S.S."/>
            <person name="Banfield J.F."/>
        </authorList>
    </citation>
    <scope>NUCLEOTIDE SEQUENCE [LARGE SCALE GENOMIC DNA]</scope>
</reference>
<gene>
    <name evidence="1" type="ORF">A2642_04270</name>
</gene>
<dbReference type="AlphaFoldDB" id="A0A1F6V4F8"/>
<dbReference type="EMBL" id="MFTJ01000048">
    <property type="protein sequence ID" value="OGI64557.1"/>
    <property type="molecule type" value="Genomic_DNA"/>
</dbReference>
<sequence>MEKEDIARIHFYITMNNPTLPEFEKWWKEIFEKKQEGSVSGFPDIAATLAMSVTDIAANQHDQGMGVE</sequence>